<dbReference type="Gene3D" id="1.10.340.70">
    <property type="match status" value="1"/>
</dbReference>
<gene>
    <name evidence="2" type="ORF">DH2020_003950</name>
</gene>
<evidence type="ECO:0000313" key="2">
    <source>
        <dbReference type="EMBL" id="KAK6160569.1"/>
    </source>
</evidence>
<dbReference type="PANTHER" id="PTHR37984">
    <property type="entry name" value="PROTEIN CBG26694"/>
    <property type="match status" value="1"/>
</dbReference>
<evidence type="ECO:0000259" key="1">
    <source>
        <dbReference type="Pfam" id="PF17921"/>
    </source>
</evidence>
<accession>A0ABR0XNA7</accession>
<comment type="caution">
    <text evidence="2">The sequence shown here is derived from an EMBL/GenBank/DDBJ whole genome shotgun (WGS) entry which is preliminary data.</text>
</comment>
<name>A0ABR0XNA7_REHGL</name>
<protein>
    <recommendedName>
        <fullName evidence="1">Integrase zinc-binding domain-containing protein</fullName>
    </recommendedName>
</protein>
<organism evidence="2 3">
    <name type="scientific">Rehmannia glutinosa</name>
    <name type="common">Chinese foxglove</name>
    <dbReference type="NCBI Taxonomy" id="99300"/>
    <lineage>
        <taxon>Eukaryota</taxon>
        <taxon>Viridiplantae</taxon>
        <taxon>Streptophyta</taxon>
        <taxon>Embryophyta</taxon>
        <taxon>Tracheophyta</taxon>
        <taxon>Spermatophyta</taxon>
        <taxon>Magnoliopsida</taxon>
        <taxon>eudicotyledons</taxon>
        <taxon>Gunneridae</taxon>
        <taxon>Pentapetalae</taxon>
        <taxon>asterids</taxon>
        <taxon>lamiids</taxon>
        <taxon>Lamiales</taxon>
        <taxon>Orobanchaceae</taxon>
        <taxon>Rehmannieae</taxon>
        <taxon>Rehmannia</taxon>
    </lineage>
</organism>
<dbReference type="EMBL" id="JABTTQ020000003">
    <property type="protein sequence ID" value="KAK6160569.1"/>
    <property type="molecule type" value="Genomic_DNA"/>
</dbReference>
<dbReference type="InterPro" id="IPR041588">
    <property type="entry name" value="Integrase_H2C2"/>
</dbReference>
<proteinExistence type="predicted"/>
<keyword evidence="3" id="KW-1185">Reference proteome</keyword>
<dbReference type="Pfam" id="PF17921">
    <property type="entry name" value="Integrase_H2C2"/>
    <property type="match status" value="1"/>
</dbReference>
<feature type="domain" description="Integrase zinc-binding" evidence="1">
    <location>
        <begin position="89"/>
        <end position="146"/>
    </location>
</feature>
<dbReference type="PANTHER" id="PTHR37984:SF5">
    <property type="entry name" value="PROTEIN NYNRIN-LIKE"/>
    <property type="match status" value="1"/>
</dbReference>
<sequence length="158" mass="18277">MRQRRWLELVKDYGCAIHYHRGKANVVLDALSRKNDCGSEHDHGKRLIKDFVNMRIDVRDRALSGNIRGFAVAPDGTLTYEGRVCVPKDEDLRKEILEESHCTPYTVHPGGTKMYRDLRNTFWWRNMKGSIASFVERCLTCQQIKAEHQRPSEVATTT</sequence>
<reference evidence="2 3" key="1">
    <citation type="journal article" date="2021" name="Comput. Struct. Biotechnol. J.">
        <title>De novo genome assembly of the potent medicinal plant Rehmannia glutinosa using nanopore technology.</title>
        <authorList>
            <person name="Ma L."/>
            <person name="Dong C."/>
            <person name="Song C."/>
            <person name="Wang X."/>
            <person name="Zheng X."/>
            <person name="Niu Y."/>
            <person name="Chen S."/>
            <person name="Feng W."/>
        </authorList>
    </citation>
    <scope>NUCLEOTIDE SEQUENCE [LARGE SCALE GENOMIC DNA]</scope>
    <source>
        <strain evidence="2">DH-2019</strain>
    </source>
</reference>
<dbReference type="InterPro" id="IPR050951">
    <property type="entry name" value="Retrovirus_Pol_polyprotein"/>
</dbReference>
<evidence type="ECO:0000313" key="3">
    <source>
        <dbReference type="Proteomes" id="UP001318860"/>
    </source>
</evidence>
<dbReference type="Proteomes" id="UP001318860">
    <property type="component" value="Unassembled WGS sequence"/>
</dbReference>